<sequence length="417" mass="45216">MTLRLDSTILCPVEPQMFVHWLLPRAWEYAIRFLLPCKSAIGSESSSAFKINSGPIAKVTSVHTRVSGVTKTNRTRVSGNTEANTTDIAVVQNIGSSLQPCLQCPVILGTAVKQWLGRSPTTTVIRAQYPSGSLPEFSVWESCWTMPLAGEFSRGTPRVSFYVMSGDDGLLRVPAGKPVTRRVLPRPEFTPLSSFLVSPSQTFAVAGPSDINRTLAPSSAEDMTNGLVSERGLDKTKALVKHASVESIMPPKDNANFARLYISLGIGKIREFIPSQDKIDVQHVYTEVAFAIGLQFIRHALGDSKLTADFVIIGVAVAQWLGRLPPTTVIRAQSPSGSLPEFRMWESSRTMPLVGGFFVGDLPFLPPLHSDAAPFSPQSTLIGCQDLTVKEDYVAARSKSRSGGTIRATLTRTPNAS</sequence>
<name>A0ABQ9GSE1_9NEOP</name>
<organism evidence="1 2">
    <name type="scientific">Dryococelus australis</name>
    <dbReference type="NCBI Taxonomy" id="614101"/>
    <lineage>
        <taxon>Eukaryota</taxon>
        <taxon>Metazoa</taxon>
        <taxon>Ecdysozoa</taxon>
        <taxon>Arthropoda</taxon>
        <taxon>Hexapoda</taxon>
        <taxon>Insecta</taxon>
        <taxon>Pterygota</taxon>
        <taxon>Neoptera</taxon>
        <taxon>Polyneoptera</taxon>
        <taxon>Phasmatodea</taxon>
        <taxon>Verophasmatodea</taxon>
        <taxon>Anareolatae</taxon>
        <taxon>Phasmatidae</taxon>
        <taxon>Eurycanthinae</taxon>
        <taxon>Dryococelus</taxon>
    </lineage>
</organism>
<reference evidence="1 2" key="1">
    <citation type="submission" date="2023-02" db="EMBL/GenBank/DDBJ databases">
        <title>LHISI_Scaffold_Assembly.</title>
        <authorList>
            <person name="Stuart O.P."/>
            <person name="Cleave R."/>
            <person name="Magrath M.J.L."/>
            <person name="Mikheyev A.S."/>
        </authorList>
    </citation>
    <scope>NUCLEOTIDE SEQUENCE [LARGE SCALE GENOMIC DNA]</scope>
    <source>
        <strain evidence="1">Daus_M_001</strain>
        <tissue evidence="1">Leg muscle</tissue>
    </source>
</reference>
<comment type="caution">
    <text evidence="1">The sequence shown here is derived from an EMBL/GenBank/DDBJ whole genome shotgun (WGS) entry which is preliminary data.</text>
</comment>
<protein>
    <submittedName>
        <fullName evidence="1">Uncharacterized protein</fullName>
    </submittedName>
</protein>
<evidence type="ECO:0000313" key="2">
    <source>
        <dbReference type="Proteomes" id="UP001159363"/>
    </source>
</evidence>
<dbReference type="Proteomes" id="UP001159363">
    <property type="component" value="Chromosome 8"/>
</dbReference>
<evidence type="ECO:0000313" key="1">
    <source>
        <dbReference type="EMBL" id="KAJ8874933.1"/>
    </source>
</evidence>
<dbReference type="EMBL" id="JARBHB010000009">
    <property type="protein sequence ID" value="KAJ8874933.1"/>
    <property type="molecule type" value="Genomic_DNA"/>
</dbReference>
<proteinExistence type="predicted"/>
<gene>
    <name evidence="1" type="ORF">PR048_022823</name>
</gene>
<keyword evidence="2" id="KW-1185">Reference proteome</keyword>
<accession>A0ABQ9GSE1</accession>